<feature type="signal peptide" evidence="2">
    <location>
        <begin position="1"/>
        <end position="20"/>
    </location>
</feature>
<dbReference type="EMBL" id="JBHSNW010000020">
    <property type="protein sequence ID" value="MFC5819646.1"/>
    <property type="molecule type" value="Genomic_DNA"/>
</dbReference>
<evidence type="ECO:0000256" key="2">
    <source>
        <dbReference type="SAM" id="SignalP"/>
    </source>
</evidence>
<proteinExistence type="predicted"/>
<keyword evidence="4" id="KW-1185">Reference proteome</keyword>
<name>A0ABW1C233_9ACTN</name>
<feature type="region of interest" description="Disordered" evidence="1">
    <location>
        <begin position="119"/>
        <end position="156"/>
    </location>
</feature>
<feature type="region of interest" description="Disordered" evidence="1">
    <location>
        <begin position="56"/>
        <end position="84"/>
    </location>
</feature>
<dbReference type="PROSITE" id="PS51257">
    <property type="entry name" value="PROKAR_LIPOPROTEIN"/>
    <property type="match status" value="1"/>
</dbReference>
<sequence>MRVRMLGVTAALALALTGCAAEAPGVASAGGDPTASAAPSLDGEERGLKWAQCMRENGVDVPDPKPGEGIRMTMGPGTQEKMEQAREACKEWQPPGGGRADGESNDELLKIAACMRENGVENFPDPEGGRVRITKDVGDDPDFEAAQKKCRMDRPK</sequence>
<gene>
    <name evidence="3" type="ORF">ACFPUY_31505</name>
</gene>
<evidence type="ECO:0000313" key="3">
    <source>
        <dbReference type="EMBL" id="MFC5819646.1"/>
    </source>
</evidence>
<evidence type="ECO:0000313" key="4">
    <source>
        <dbReference type="Proteomes" id="UP001596096"/>
    </source>
</evidence>
<comment type="caution">
    <text evidence="3">The sequence shown here is derived from an EMBL/GenBank/DDBJ whole genome shotgun (WGS) entry which is preliminary data.</text>
</comment>
<protein>
    <recommendedName>
        <fullName evidence="5">Secreted protein</fullName>
    </recommendedName>
</protein>
<accession>A0ABW1C233</accession>
<keyword evidence="2" id="KW-0732">Signal</keyword>
<feature type="compositionally biased region" description="Basic and acidic residues" evidence="1">
    <location>
        <begin position="145"/>
        <end position="156"/>
    </location>
</feature>
<evidence type="ECO:0008006" key="5">
    <source>
        <dbReference type="Google" id="ProtNLM"/>
    </source>
</evidence>
<dbReference type="RefSeq" id="WP_219546790.1">
    <property type="nucleotide sequence ID" value="NZ_JAHKRN010000028.1"/>
</dbReference>
<dbReference type="Proteomes" id="UP001596096">
    <property type="component" value="Unassembled WGS sequence"/>
</dbReference>
<organism evidence="3 4">
    <name type="scientific">Nonomuraea harbinensis</name>
    <dbReference type="NCBI Taxonomy" id="1286938"/>
    <lineage>
        <taxon>Bacteria</taxon>
        <taxon>Bacillati</taxon>
        <taxon>Actinomycetota</taxon>
        <taxon>Actinomycetes</taxon>
        <taxon>Streptosporangiales</taxon>
        <taxon>Streptosporangiaceae</taxon>
        <taxon>Nonomuraea</taxon>
    </lineage>
</organism>
<evidence type="ECO:0000256" key="1">
    <source>
        <dbReference type="SAM" id="MobiDB-lite"/>
    </source>
</evidence>
<reference evidence="4" key="1">
    <citation type="journal article" date="2019" name="Int. J. Syst. Evol. Microbiol.">
        <title>The Global Catalogue of Microorganisms (GCM) 10K type strain sequencing project: providing services to taxonomists for standard genome sequencing and annotation.</title>
        <authorList>
            <consortium name="The Broad Institute Genomics Platform"/>
            <consortium name="The Broad Institute Genome Sequencing Center for Infectious Disease"/>
            <person name="Wu L."/>
            <person name="Ma J."/>
        </authorList>
    </citation>
    <scope>NUCLEOTIDE SEQUENCE [LARGE SCALE GENOMIC DNA]</scope>
    <source>
        <strain evidence="4">CGMCC 4.7106</strain>
    </source>
</reference>
<feature type="compositionally biased region" description="Basic and acidic residues" evidence="1">
    <location>
        <begin position="127"/>
        <end position="138"/>
    </location>
</feature>
<feature type="chain" id="PRO_5046281354" description="Secreted protein" evidence="2">
    <location>
        <begin position="21"/>
        <end position="156"/>
    </location>
</feature>